<dbReference type="GO" id="GO:0005525">
    <property type="term" value="F:GTP binding"/>
    <property type="evidence" value="ECO:0007669"/>
    <property type="project" value="UniProtKB-UniRule"/>
</dbReference>
<protein>
    <recommendedName>
        <fullName evidence="8">Probable molybdenum cofactor guanylyltransferase</fullName>
        <shortName evidence="8">MoCo guanylyltransferase</shortName>
        <ecNumber evidence="8">2.7.7.77</ecNumber>
    </recommendedName>
    <alternativeName>
        <fullName evidence="8">GTP:molybdopterin guanylyltransferase</fullName>
    </alternativeName>
    <alternativeName>
        <fullName evidence="8">Mo-MPT guanylyltransferase</fullName>
    </alternativeName>
    <alternativeName>
        <fullName evidence="8">Molybdopterin guanylyltransferase</fullName>
    </alternativeName>
    <alternativeName>
        <fullName evidence="8">Molybdopterin-guanine dinucleotide synthase</fullName>
        <shortName evidence="8">MGD synthase</shortName>
    </alternativeName>
</protein>
<evidence type="ECO:0000256" key="7">
    <source>
        <dbReference type="ARBA" id="ARBA00023150"/>
    </source>
</evidence>
<keyword evidence="3 8" id="KW-0479">Metal-binding</keyword>
<comment type="similarity">
    <text evidence="8">Belongs to the MobA family.</text>
</comment>
<comment type="catalytic activity">
    <reaction evidence="8">
        <text>Mo-molybdopterin + GTP + H(+) = Mo-molybdopterin guanine dinucleotide + diphosphate</text>
        <dbReference type="Rhea" id="RHEA:34243"/>
        <dbReference type="ChEBI" id="CHEBI:15378"/>
        <dbReference type="ChEBI" id="CHEBI:33019"/>
        <dbReference type="ChEBI" id="CHEBI:37565"/>
        <dbReference type="ChEBI" id="CHEBI:71302"/>
        <dbReference type="ChEBI" id="CHEBI:71310"/>
        <dbReference type="EC" id="2.7.7.77"/>
    </reaction>
</comment>
<evidence type="ECO:0000256" key="4">
    <source>
        <dbReference type="ARBA" id="ARBA00022741"/>
    </source>
</evidence>
<feature type="binding site" evidence="8">
    <location>
        <position position="24"/>
    </location>
    <ligand>
        <name>GTP</name>
        <dbReference type="ChEBI" id="CHEBI:37565"/>
    </ligand>
</feature>
<feature type="domain" description="MobA-like NTP transferase" evidence="9">
    <location>
        <begin position="9"/>
        <end position="154"/>
    </location>
</feature>
<dbReference type="InterPro" id="IPR029044">
    <property type="entry name" value="Nucleotide-diphossugar_trans"/>
</dbReference>
<evidence type="ECO:0000256" key="6">
    <source>
        <dbReference type="ARBA" id="ARBA00023134"/>
    </source>
</evidence>
<keyword evidence="10" id="KW-0548">Nucleotidyltransferase</keyword>
<comment type="subcellular location">
    <subcellularLocation>
        <location evidence="8">Cytoplasm</location>
    </subcellularLocation>
</comment>
<evidence type="ECO:0000313" key="11">
    <source>
        <dbReference type="Proteomes" id="UP000032229"/>
    </source>
</evidence>
<reference evidence="10 11" key="1">
    <citation type="submission" date="2014-02" db="EMBL/GenBank/DDBJ databases">
        <authorList>
            <person name="Young C.-C."/>
            <person name="Hameed A."/>
            <person name="Huang H.-C."/>
            <person name="Shahina M."/>
        </authorList>
    </citation>
    <scope>NUCLEOTIDE SEQUENCE [LARGE SCALE GENOMIC DNA]</scope>
    <source>
        <strain evidence="10 11">CC-SAMT-1</strain>
    </source>
</reference>
<dbReference type="GO" id="GO:0006777">
    <property type="term" value="P:Mo-molybdopterin cofactor biosynthetic process"/>
    <property type="evidence" value="ECO:0007669"/>
    <property type="project" value="UniProtKB-KW"/>
</dbReference>
<dbReference type="GO" id="GO:0061603">
    <property type="term" value="F:molybdenum cofactor guanylyltransferase activity"/>
    <property type="evidence" value="ECO:0007669"/>
    <property type="project" value="UniProtKB-EC"/>
</dbReference>
<keyword evidence="2 8" id="KW-0808">Transferase</keyword>
<evidence type="ECO:0000256" key="8">
    <source>
        <dbReference type="HAMAP-Rule" id="MF_00316"/>
    </source>
</evidence>
<proteinExistence type="inferred from homology"/>
<evidence type="ECO:0000256" key="2">
    <source>
        <dbReference type="ARBA" id="ARBA00022679"/>
    </source>
</evidence>
<evidence type="ECO:0000256" key="3">
    <source>
        <dbReference type="ARBA" id="ARBA00022723"/>
    </source>
</evidence>
<dbReference type="GO" id="GO:0005737">
    <property type="term" value="C:cytoplasm"/>
    <property type="evidence" value="ECO:0007669"/>
    <property type="project" value="UniProtKB-SubCell"/>
</dbReference>
<dbReference type="EC" id="2.7.7.77" evidence="8"/>
<feature type="binding site" evidence="8">
    <location>
        <position position="97"/>
    </location>
    <ligand>
        <name>Mg(2+)</name>
        <dbReference type="ChEBI" id="CHEBI:18420"/>
    </ligand>
</feature>
<comment type="caution">
    <text evidence="8">Lacks conserved residue(s) required for the propagation of feature annotation.</text>
</comment>
<dbReference type="STRING" id="1454006.AW14_11035"/>
<feature type="binding site" evidence="8">
    <location>
        <begin position="12"/>
        <end position="14"/>
    </location>
    <ligand>
        <name>GTP</name>
        <dbReference type="ChEBI" id="CHEBI:37565"/>
    </ligand>
</feature>
<dbReference type="SUPFAM" id="SSF53448">
    <property type="entry name" value="Nucleotide-diphospho-sugar transferases"/>
    <property type="match status" value="1"/>
</dbReference>
<comment type="function">
    <text evidence="8">Transfers a GMP moiety from GTP to Mo-molybdopterin (Mo-MPT) cofactor (Moco or molybdenum cofactor) to form Mo-molybdopterin guanine dinucleotide (Mo-MGD) cofactor.</text>
</comment>
<keyword evidence="1 8" id="KW-0963">Cytoplasm</keyword>
<keyword evidence="6 8" id="KW-0342">GTP-binding</keyword>
<dbReference type="RefSeq" id="WP_052647483.1">
    <property type="nucleotide sequence ID" value="NZ_CP007202.1"/>
</dbReference>
<gene>
    <name evidence="8" type="primary">mobA</name>
    <name evidence="10" type="ORF">AW14_11035</name>
</gene>
<comment type="domain">
    <text evidence="8">The N-terminal domain determines nucleotide recognition and specific binding, while the C-terminal domain determines the specific binding to the target protein.</text>
</comment>
<dbReference type="Gene3D" id="3.90.550.10">
    <property type="entry name" value="Spore Coat Polysaccharide Biosynthesis Protein SpsA, Chain A"/>
    <property type="match status" value="1"/>
</dbReference>
<keyword evidence="5 8" id="KW-0460">Magnesium</keyword>
<dbReference type="HOGENOM" id="CLU_055597_2_0_10"/>
<dbReference type="Proteomes" id="UP000032229">
    <property type="component" value="Chromosome"/>
</dbReference>
<dbReference type="PANTHER" id="PTHR19136">
    <property type="entry name" value="MOLYBDENUM COFACTOR GUANYLYLTRANSFERASE"/>
    <property type="match status" value="1"/>
</dbReference>
<dbReference type="KEGG" id="sze:AW14_11035"/>
<feature type="binding site" evidence="8">
    <location>
        <position position="97"/>
    </location>
    <ligand>
        <name>GTP</name>
        <dbReference type="ChEBI" id="CHEBI:37565"/>
    </ligand>
</feature>
<dbReference type="AlphaFoldDB" id="A0A0C5WAD4"/>
<dbReference type="OrthoDB" id="9788394at2"/>
<dbReference type="CDD" id="cd02503">
    <property type="entry name" value="MobA"/>
    <property type="match status" value="1"/>
</dbReference>
<dbReference type="GO" id="GO:0046872">
    <property type="term" value="F:metal ion binding"/>
    <property type="evidence" value="ECO:0007669"/>
    <property type="project" value="UniProtKB-KW"/>
</dbReference>
<dbReference type="InterPro" id="IPR025877">
    <property type="entry name" value="MobA-like_NTP_Trfase"/>
</dbReference>
<dbReference type="Pfam" id="PF12804">
    <property type="entry name" value="NTP_transf_3"/>
    <property type="match status" value="1"/>
</dbReference>
<accession>A0A0C5WAD4</accession>
<dbReference type="EMBL" id="CP007202">
    <property type="protein sequence ID" value="AJR04093.1"/>
    <property type="molecule type" value="Genomic_DNA"/>
</dbReference>
<dbReference type="PATRIC" id="fig|1454006.5.peg.2187"/>
<evidence type="ECO:0000313" key="10">
    <source>
        <dbReference type="EMBL" id="AJR04093.1"/>
    </source>
</evidence>
<keyword evidence="4 8" id="KW-0547">Nucleotide-binding</keyword>
<comment type="cofactor">
    <cofactor evidence="8">
        <name>Mg(2+)</name>
        <dbReference type="ChEBI" id="CHEBI:18420"/>
    </cofactor>
</comment>
<organism evidence="10 11">
    <name type="scientific">Siansivirga zeaxanthinifaciens CC-SAMT-1</name>
    <dbReference type="NCBI Taxonomy" id="1454006"/>
    <lineage>
        <taxon>Bacteria</taxon>
        <taxon>Pseudomonadati</taxon>
        <taxon>Bacteroidota</taxon>
        <taxon>Flavobacteriia</taxon>
        <taxon>Flavobacteriales</taxon>
        <taxon>Flavobacteriaceae</taxon>
        <taxon>Siansivirga</taxon>
    </lineage>
</organism>
<evidence type="ECO:0000256" key="1">
    <source>
        <dbReference type="ARBA" id="ARBA00022490"/>
    </source>
</evidence>
<name>A0A0C5WAD4_9FLAO</name>
<keyword evidence="11" id="KW-1185">Reference proteome</keyword>
<dbReference type="PANTHER" id="PTHR19136:SF81">
    <property type="entry name" value="MOLYBDENUM COFACTOR GUANYLYLTRANSFERASE"/>
    <property type="match status" value="1"/>
</dbReference>
<dbReference type="HAMAP" id="MF_00316">
    <property type="entry name" value="MobA"/>
    <property type="match status" value="1"/>
</dbReference>
<keyword evidence="7 8" id="KW-0501">Molybdenum cofactor biosynthesis</keyword>
<sequence>MIAKKNITGIILSGGKSSRMGTDKGLLLYNEKPFTQYSIDALAPFTSEIIIVSNYKNYDVFGLKRVNDLFEEAGPLAGIYSGLKHSKTDYNLVLSCDIPLITSGIINQIIDHFDSNFDVIQVETNHKTMPLIALYKTSCKELFFNLLKQGERRLQYAVNQCKVKTITLDTENEKCTLNVNTPETLKTLTNKPFRENI</sequence>
<dbReference type="InterPro" id="IPR013482">
    <property type="entry name" value="Molybde_CF_guanTrfase"/>
</dbReference>
<feature type="binding site" evidence="8">
    <location>
        <position position="68"/>
    </location>
    <ligand>
        <name>GTP</name>
        <dbReference type="ChEBI" id="CHEBI:37565"/>
    </ligand>
</feature>
<evidence type="ECO:0000259" key="9">
    <source>
        <dbReference type="Pfam" id="PF12804"/>
    </source>
</evidence>
<evidence type="ECO:0000256" key="5">
    <source>
        <dbReference type="ARBA" id="ARBA00022842"/>
    </source>
</evidence>